<dbReference type="SUPFAM" id="SSF49590">
    <property type="entry name" value="PHL pollen allergen"/>
    <property type="match status" value="1"/>
</dbReference>
<dbReference type="EMBL" id="BSYR01000011">
    <property type="protein sequence ID" value="GMI74442.1"/>
    <property type="molecule type" value="Genomic_DNA"/>
</dbReference>
<dbReference type="InterPro" id="IPR007117">
    <property type="entry name" value="Expansin_CBD"/>
</dbReference>
<dbReference type="SUPFAM" id="SSF50685">
    <property type="entry name" value="Barwin-like endoglucanases"/>
    <property type="match status" value="1"/>
</dbReference>
<dbReference type="GO" id="GO:0009653">
    <property type="term" value="P:anatomical structure morphogenesis"/>
    <property type="evidence" value="ECO:0007669"/>
    <property type="project" value="UniProtKB-ARBA"/>
</dbReference>
<organism evidence="5 6">
    <name type="scientific">Hibiscus trionum</name>
    <name type="common">Flower of an hour</name>
    <dbReference type="NCBI Taxonomy" id="183268"/>
    <lineage>
        <taxon>Eukaryota</taxon>
        <taxon>Viridiplantae</taxon>
        <taxon>Streptophyta</taxon>
        <taxon>Embryophyta</taxon>
        <taxon>Tracheophyta</taxon>
        <taxon>Spermatophyta</taxon>
        <taxon>Magnoliopsida</taxon>
        <taxon>eudicotyledons</taxon>
        <taxon>Gunneridae</taxon>
        <taxon>Pentapetalae</taxon>
        <taxon>rosids</taxon>
        <taxon>malvids</taxon>
        <taxon>Malvales</taxon>
        <taxon>Malvaceae</taxon>
        <taxon>Malvoideae</taxon>
        <taxon>Hibiscus</taxon>
    </lineage>
</organism>
<evidence type="ECO:0000256" key="2">
    <source>
        <dbReference type="SAM" id="SignalP"/>
    </source>
</evidence>
<dbReference type="Pfam" id="PF01357">
    <property type="entry name" value="Expansin_C"/>
    <property type="match status" value="1"/>
</dbReference>
<comment type="caution">
    <text evidence="5">The sequence shown here is derived from an EMBL/GenBank/DDBJ whole genome shotgun (WGS) entry which is preliminary data.</text>
</comment>
<dbReference type="GO" id="GO:0005576">
    <property type="term" value="C:extracellular region"/>
    <property type="evidence" value="ECO:0007669"/>
    <property type="project" value="InterPro"/>
</dbReference>
<dbReference type="InterPro" id="IPR007112">
    <property type="entry name" value="Expansin/allergen_DPBB_dom"/>
</dbReference>
<keyword evidence="6" id="KW-1185">Reference proteome</keyword>
<comment type="similarity">
    <text evidence="1">Belongs to the expansin family.</text>
</comment>
<evidence type="ECO:0000313" key="5">
    <source>
        <dbReference type="EMBL" id="GMI74442.1"/>
    </source>
</evidence>
<dbReference type="PANTHER" id="PTHR31692">
    <property type="entry name" value="EXPANSIN-B3"/>
    <property type="match status" value="1"/>
</dbReference>
<dbReference type="PRINTS" id="PR01225">
    <property type="entry name" value="EXPANSNFAMLY"/>
</dbReference>
<feature type="domain" description="Expansin-like CBD" evidence="4">
    <location>
        <begin position="127"/>
        <end position="209"/>
    </location>
</feature>
<dbReference type="Proteomes" id="UP001165190">
    <property type="component" value="Unassembled WGS sequence"/>
</dbReference>
<proteinExistence type="inferred from homology"/>
<keyword evidence="2" id="KW-0732">Signal</keyword>
<sequence length="229" mass="24789">MAPFVWLLFLLLSSATACDRCVHQSKATFVTSVSALTSGACGYGSFAISLNGGNLAGSGSPLYKNGAGCGACFQVRCKDPALCNSKGANVTLTDRNYDNRTDFVLGFFALLDMAHDGMAREIYKPKDYLQIKLLYQGGQTEIVAIGVAQVGSSLWSSMSRNYGAVWDTNRVPSGDLEFRFLVTSGHDGKWIWTKTVLPANWEPGEIYDTGVQITDIAQESCSPCDYGTW</sequence>
<feature type="chain" id="PRO_5040976666" evidence="2">
    <location>
        <begin position="18"/>
        <end position="229"/>
    </location>
</feature>
<dbReference type="PANTHER" id="PTHR31692:SF4">
    <property type="entry name" value="EXPANSIN-LIKE A1-RELATED"/>
    <property type="match status" value="1"/>
</dbReference>
<evidence type="ECO:0000256" key="1">
    <source>
        <dbReference type="RuleBase" id="RU003460"/>
    </source>
</evidence>
<dbReference type="GO" id="GO:0009505">
    <property type="term" value="C:plant-type cell wall"/>
    <property type="evidence" value="ECO:0007669"/>
    <property type="project" value="TreeGrafter"/>
</dbReference>
<dbReference type="OrthoDB" id="623266at2759"/>
<accession>A0A9W7HCE5</accession>
<dbReference type="GO" id="GO:0009506">
    <property type="term" value="C:plasmodesma"/>
    <property type="evidence" value="ECO:0007669"/>
    <property type="project" value="TreeGrafter"/>
</dbReference>
<dbReference type="AlphaFoldDB" id="A0A9W7HCE5"/>
<dbReference type="InterPro" id="IPR036908">
    <property type="entry name" value="RlpA-like_sf"/>
</dbReference>
<dbReference type="InterPro" id="IPR007118">
    <property type="entry name" value="Expan_Lol_pI"/>
</dbReference>
<feature type="domain" description="Expansin-like EG45" evidence="3">
    <location>
        <begin position="38"/>
        <end position="138"/>
    </location>
</feature>
<reference evidence="5" key="1">
    <citation type="submission" date="2023-05" db="EMBL/GenBank/DDBJ databases">
        <title>Genome and transcriptome analyses reveal genes involved in the formation of fine ridges on petal epidermal cells in Hibiscus trionum.</title>
        <authorList>
            <person name="Koshimizu S."/>
            <person name="Masuda S."/>
            <person name="Ishii T."/>
            <person name="Shirasu K."/>
            <person name="Hoshino A."/>
            <person name="Arita M."/>
        </authorList>
    </citation>
    <scope>NUCLEOTIDE SEQUENCE</scope>
    <source>
        <strain evidence="5">Hamamatsu line</strain>
    </source>
</reference>
<feature type="signal peptide" evidence="2">
    <location>
        <begin position="1"/>
        <end position="17"/>
    </location>
</feature>
<evidence type="ECO:0000259" key="3">
    <source>
        <dbReference type="PROSITE" id="PS50842"/>
    </source>
</evidence>
<evidence type="ECO:0000313" key="6">
    <source>
        <dbReference type="Proteomes" id="UP001165190"/>
    </source>
</evidence>
<evidence type="ECO:0000259" key="4">
    <source>
        <dbReference type="PROSITE" id="PS50843"/>
    </source>
</evidence>
<dbReference type="Gene3D" id="2.60.40.760">
    <property type="entry name" value="Expansin, cellulose-binding-like domain"/>
    <property type="match status" value="1"/>
</dbReference>
<dbReference type="PROSITE" id="PS50842">
    <property type="entry name" value="EXPANSIN_EG45"/>
    <property type="match status" value="1"/>
</dbReference>
<gene>
    <name evidence="5" type="ORF">HRI_001113500</name>
</gene>
<name>A0A9W7HCE5_HIBTR</name>
<dbReference type="PROSITE" id="PS50843">
    <property type="entry name" value="EXPANSIN_CBD"/>
    <property type="match status" value="1"/>
</dbReference>
<dbReference type="InterPro" id="IPR036749">
    <property type="entry name" value="Expansin_CBD_sf"/>
</dbReference>
<protein>
    <submittedName>
        <fullName evidence="5">EXPANSIN L1, expansin-like A1</fullName>
    </submittedName>
</protein>